<dbReference type="GO" id="GO:0016020">
    <property type="term" value="C:membrane"/>
    <property type="evidence" value="ECO:0007669"/>
    <property type="project" value="UniProtKB-SubCell"/>
</dbReference>
<keyword evidence="3 6" id="KW-0812">Transmembrane</keyword>
<sequence length="134" mass="14835">MLNAVSFGALWWAVQVQCDDIATPGTERSVARVYNVLCLDVGRALGSVIAGLAAQRFGIAWMFRGAALGLIVWCCVLALLQVKAPRQRRINYSRLLAADASENSESDSEPEKDWLDKAMVDDWSNNNSGRRMHH</sequence>
<evidence type="ECO:0000259" key="8">
    <source>
        <dbReference type="Pfam" id="PF12832"/>
    </source>
</evidence>
<dbReference type="AlphaFoldDB" id="A0AAV2KKF5"/>
<dbReference type="Proteomes" id="UP001497482">
    <property type="component" value="Chromosome 18"/>
</dbReference>
<evidence type="ECO:0000313" key="10">
    <source>
        <dbReference type="Proteomes" id="UP001497482"/>
    </source>
</evidence>
<keyword evidence="4 6" id="KW-1133">Transmembrane helix</keyword>
<feature type="domain" description="Major facilitator superfamily associated" evidence="8">
    <location>
        <begin position="1"/>
        <end position="64"/>
    </location>
</feature>
<dbReference type="InterPro" id="IPR051717">
    <property type="entry name" value="MFS_MFSD6"/>
</dbReference>
<evidence type="ECO:0000256" key="3">
    <source>
        <dbReference type="ARBA" id="ARBA00022692"/>
    </source>
</evidence>
<keyword evidence="7" id="KW-0732">Signal</keyword>
<dbReference type="PANTHER" id="PTHR16172">
    <property type="entry name" value="MAJOR FACILITATOR SUPERFAMILY DOMAIN-CONTAINING PROTEIN 6-LIKE"/>
    <property type="match status" value="1"/>
</dbReference>
<evidence type="ECO:0000256" key="7">
    <source>
        <dbReference type="SAM" id="SignalP"/>
    </source>
</evidence>
<evidence type="ECO:0000256" key="2">
    <source>
        <dbReference type="ARBA" id="ARBA00005241"/>
    </source>
</evidence>
<proteinExistence type="inferred from homology"/>
<dbReference type="Gene3D" id="1.20.1250.20">
    <property type="entry name" value="MFS general substrate transporter like domains"/>
    <property type="match status" value="1"/>
</dbReference>
<dbReference type="PANTHER" id="PTHR16172:SF41">
    <property type="entry name" value="MAJOR FACILITATOR SUPERFAMILY DOMAIN-CONTAINING PROTEIN 6-LIKE"/>
    <property type="match status" value="1"/>
</dbReference>
<name>A0AAV2KKF5_KNICA</name>
<evidence type="ECO:0000256" key="6">
    <source>
        <dbReference type="SAM" id="Phobius"/>
    </source>
</evidence>
<dbReference type="InterPro" id="IPR036259">
    <property type="entry name" value="MFS_trans_sf"/>
</dbReference>
<organism evidence="9 10">
    <name type="scientific">Knipowitschia caucasica</name>
    <name type="common">Caucasian dwarf goby</name>
    <name type="synonym">Pomatoschistus caucasicus</name>
    <dbReference type="NCBI Taxonomy" id="637954"/>
    <lineage>
        <taxon>Eukaryota</taxon>
        <taxon>Metazoa</taxon>
        <taxon>Chordata</taxon>
        <taxon>Craniata</taxon>
        <taxon>Vertebrata</taxon>
        <taxon>Euteleostomi</taxon>
        <taxon>Actinopterygii</taxon>
        <taxon>Neopterygii</taxon>
        <taxon>Teleostei</taxon>
        <taxon>Neoteleostei</taxon>
        <taxon>Acanthomorphata</taxon>
        <taxon>Gobiaria</taxon>
        <taxon>Gobiiformes</taxon>
        <taxon>Gobioidei</taxon>
        <taxon>Gobiidae</taxon>
        <taxon>Gobiinae</taxon>
        <taxon>Knipowitschia</taxon>
    </lineage>
</organism>
<evidence type="ECO:0000256" key="5">
    <source>
        <dbReference type="ARBA" id="ARBA00023136"/>
    </source>
</evidence>
<gene>
    <name evidence="9" type="ORF">KC01_LOCUS18285</name>
</gene>
<dbReference type="Pfam" id="PF12832">
    <property type="entry name" value="MFS_1_like"/>
    <property type="match status" value="1"/>
</dbReference>
<evidence type="ECO:0000313" key="9">
    <source>
        <dbReference type="EMBL" id="CAL1588499.1"/>
    </source>
</evidence>
<comment type="similarity">
    <text evidence="2">Belongs to the major facilitator superfamily. MFSD6 family.</text>
</comment>
<accession>A0AAV2KKF5</accession>
<protein>
    <recommendedName>
        <fullName evidence="8">Major facilitator superfamily associated domain-containing protein</fullName>
    </recommendedName>
</protein>
<dbReference type="EMBL" id="OZ035840">
    <property type="protein sequence ID" value="CAL1588499.1"/>
    <property type="molecule type" value="Genomic_DNA"/>
</dbReference>
<evidence type="ECO:0000256" key="4">
    <source>
        <dbReference type="ARBA" id="ARBA00022989"/>
    </source>
</evidence>
<keyword evidence="5 6" id="KW-0472">Membrane</keyword>
<evidence type="ECO:0000256" key="1">
    <source>
        <dbReference type="ARBA" id="ARBA00004141"/>
    </source>
</evidence>
<feature type="transmembrane region" description="Helical" evidence="6">
    <location>
        <begin position="61"/>
        <end position="80"/>
    </location>
</feature>
<dbReference type="SUPFAM" id="SSF103473">
    <property type="entry name" value="MFS general substrate transporter"/>
    <property type="match status" value="1"/>
</dbReference>
<feature type="signal peptide" evidence="7">
    <location>
        <begin position="1"/>
        <end position="18"/>
    </location>
</feature>
<keyword evidence="10" id="KW-1185">Reference proteome</keyword>
<dbReference type="InterPro" id="IPR024989">
    <property type="entry name" value="MFS_assoc_dom"/>
</dbReference>
<feature type="chain" id="PRO_5043886799" description="Major facilitator superfamily associated domain-containing protein" evidence="7">
    <location>
        <begin position="19"/>
        <end position="134"/>
    </location>
</feature>
<comment type="subcellular location">
    <subcellularLocation>
        <location evidence="1">Membrane</location>
        <topology evidence="1">Multi-pass membrane protein</topology>
    </subcellularLocation>
</comment>
<reference evidence="9 10" key="1">
    <citation type="submission" date="2024-04" db="EMBL/GenBank/DDBJ databases">
        <authorList>
            <person name="Waldvogel A.-M."/>
            <person name="Schoenle A."/>
        </authorList>
    </citation>
    <scope>NUCLEOTIDE SEQUENCE [LARGE SCALE GENOMIC DNA]</scope>
</reference>